<evidence type="ECO:0000313" key="9">
    <source>
        <dbReference type="Proteomes" id="UP000322619"/>
    </source>
</evidence>
<feature type="transmembrane region" description="Helical" evidence="5">
    <location>
        <begin position="83"/>
        <end position="103"/>
    </location>
</feature>
<dbReference type="InterPro" id="IPR004089">
    <property type="entry name" value="MCPsignal_dom"/>
</dbReference>
<keyword evidence="5" id="KW-0472">Membrane</keyword>
<accession>A0A5D0WW27</accession>
<dbReference type="SMART" id="SM00304">
    <property type="entry name" value="HAMP"/>
    <property type="match status" value="4"/>
</dbReference>
<dbReference type="GO" id="GO:0005886">
    <property type="term" value="C:plasma membrane"/>
    <property type="evidence" value="ECO:0007669"/>
    <property type="project" value="TreeGrafter"/>
</dbReference>
<evidence type="ECO:0000256" key="3">
    <source>
        <dbReference type="PROSITE-ProRule" id="PRU00284"/>
    </source>
</evidence>
<dbReference type="Gene3D" id="1.10.8.500">
    <property type="entry name" value="HAMP domain in histidine kinase"/>
    <property type="match status" value="1"/>
</dbReference>
<dbReference type="PANTHER" id="PTHR43531">
    <property type="entry name" value="PROTEIN ICFG"/>
    <property type="match status" value="1"/>
</dbReference>
<dbReference type="AlphaFoldDB" id="A0A5D0WW27"/>
<dbReference type="InterPro" id="IPR051310">
    <property type="entry name" value="MCP_chemotaxis"/>
</dbReference>
<dbReference type="PANTHER" id="PTHR43531:SF11">
    <property type="entry name" value="METHYL-ACCEPTING CHEMOTAXIS PROTEIN 3"/>
    <property type="match status" value="1"/>
</dbReference>
<dbReference type="Gene3D" id="1.10.287.950">
    <property type="entry name" value="Methyl-accepting chemotaxis protein"/>
    <property type="match status" value="1"/>
</dbReference>
<dbReference type="Pfam" id="PF00672">
    <property type="entry name" value="HAMP"/>
    <property type="match status" value="1"/>
</dbReference>
<feature type="domain" description="HAMP" evidence="7">
    <location>
        <begin position="234"/>
        <end position="286"/>
    </location>
</feature>
<name>A0A5D0WW27_9FIRM</name>
<dbReference type="InterPro" id="IPR003660">
    <property type="entry name" value="HAMP_dom"/>
</dbReference>
<dbReference type="SUPFAM" id="SSF158472">
    <property type="entry name" value="HAMP domain-like"/>
    <property type="match status" value="1"/>
</dbReference>
<dbReference type="GO" id="GO:0004888">
    <property type="term" value="F:transmembrane signaling receptor activity"/>
    <property type="evidence" value="ECO:0007669"/>
    <property type="project" value="TreeGrafter"/>
</dbReference>
<evidence type="ECO:0000313" key="8">
    <source>
        <dbReference type="EMBL" id="TYC88522.1"/>
    </source>
</evidence>
<comment type="similarity">
    <text evidence="2">Belongs to the methyl-accepting chemotaxis (MCP) protein family.</text>
</comment>
<feature type="region of interest" description="Disordered" evidence="4">
    <location>
        <begin position="1"/>
        <end position="22"/>
    </location>
</feature>
<reference evidence="8 9" key="1">
    <citation type="submission" date="2019-08" db="EMBL/GenBank/DDBJ databases">
        <title>Isolation and enrichment of carboxydotrophic bacteria from anaerobic sludge for the production of bio-based chemicals from syngas.</title>
        <authorList>
            <person name="Antares A.L."/>
            <person name="Moreira J."/>
            <person name="Diender M."/>
            <person name="Parshina S.N."/>
            <person name="Stams A.J.M."/>
            <person name="Alves M."/>
            <person name="Alves J.I."/>
            <person name="Sousa D.Z."/>
        </authorList>
    </citation>
    <scope>NUCLEOTIDE SEQUENCE [LARGE SCALE GENOMIC DNA]</scope>
    <source>
        <strain evidence="8 9">JM</strain>
    </source>
</reference>
<dbReference type="EMBL" id="VSLA01000002">
    <property type="protein sequence ID" value="TYC88522.1"/>
    <property type="molecule type" value="Genomic_DNA"/>
</dbReference>
<dbReference type="SUPFAM" id="SSF58104">
    <property type="entry name" value="Methyl-accepting chemotaxis protein (MCP) signaling domain"/>
    <property type="match status" value="1"/>
</dbReference>
<comment type="caution">
    <text evidence="8">The sequence shown here is derived from an EMBL/GenBank/DDBJ whole genome shotgun (WGS) entry which is preliminary data.</text>
</comment>
<feature type="domain" description="HAMP" evidence="7">
    <location>
        <begin position="104"/>
        <end position="156"/>
    </location>
</feature>
<dbReference type="FunFam" id="1.10.287.950:FF:000001">
    <property type="entry name" value="Methyl-accepting chemotaxis sensory transducer"/>
    <property type="match status" value="1"/>
</dbReference>
<feature type="domain" description="Methyl-accepting transducer" evidence="6">
    <location>
        <begin position="515"/>
        <end position="744"/>
    </location>
</feature>
<evidence type="ECO:0000259" key="6">
    <source>
        <dbReference type="PROSITE" id="PS50111"/>
    </source>
</evidence>
<evidence type="ECO:0000256" key="4">
    <source>
        <dbReference type="SAM" id="MobiDB-lite"/>
    </source>
</evidence>
<dbReference type="Pfam" id="PF00015">
    <property type="entry name" value="MCPsignal"/>
    <property type="match status" value="1"/>
</dbReference>
<keyword evidence="3" id="KW-0807">Transducer</keyword>
<dbReference type="PROSITE" id="PS50111">
    <property type="entry name" value="CHEMOTAXIS_TRANSDUC_2"/>
    <property type="match status" value="1"/>
</dbReference>
<dbReference type="Pfam" id="PF18947">
    <property type="entry name" value="HAMP_2"/>
    <property type="match status" value="2"/>
</dbReference>
<protein>
    <submittedName>
        <fullName evidence="8">HAMP domain-containing protein</fullName>
    </submittedName>
</protein>
<proteinExistence type="inferred from homology"/>
<keyword evidence="1" id="KW-0145">Chemotaxis</keyword>
<evidence type="ECO:0000256" key="1">
    <source>
        <dbReference type="ARBA" id="ARBA00022500"/>
    </source>
</evidence>
<keyword evidence="5" id="KW-0812">Transmembrane</keyword>
<gene>
    <name evidence="8" type="ORF">FXB42_02620</name>
</gene>
<dbReference type="GO" id="GO:0006935">
    <property type="term" value="P:chemotaxis"/>
    <property type="evidence" value="ECO:0007669"/>
    <property type="project" value="UniProtKB-KW"/>
</dbReference>
<dbReference type="SMART" id="SM00283">
    <property type="entry name" value="MA"/>
    <property type="match status" value="1"/>
</dbReference>
<keyword evidence="5" id="KW-1133">Transmembrane helix</keyword>
<evidence type="ECO:0000259" key="7">
    <source>
        <dbReference type="PROSITE" id="PS50885"/>
    </source>
</evidence>
<organism evidence="8 9">
    <name type="scientific">Acetobacterium wieringae</name>
    <dbReference type="NCBI Taxonomy" id="52694"/>
    <lineage>
        <taxon>Bacteria</taxon>
        <taxon>Bacillati</taxon>
        <taxon>Bacillota</taxon>
        <taxon>Clostridia</taxon>
        <taxon>Eubacteriales</taxon>
        <taxon>Eubacteriaceae</taxon>
        <taxon>Acetobacterium</taxon>
    </lineage>
</organism>
<dbReference type="Gene3D" id="1.20.120.1530">
    <property type="match status" value="2"/>
</dbReference>
<dbReference type="GO" id="GO:0007165">
    <property type="term" value="P:signal transduction"/>
    <property type="evidence" value="ECO:0007669"/>
    <property type="project" value="UniProtKB-KW"/>
</dbReference>
<sequence>MNDEQKPMIDPVTDATAGPETAAQPVAAHRKSRISTKLLLLTTALIGLGVLVLAMLAINLGAAALTDPATTDVQVTIANLRNQILLCALVIILIGGACAYVMAHTFCRPITRIKEVADQVALGKVEVDLEIAAHDELGDLMGSFETMIQNNKDLAETAKRIAQGDFAVEIIPRSADDVLASSMIAVRQEMNRVHDAIIKFGNAATDGQLNYRGNTNEYAGGYKDMIISLNNVINTFVKPLKVANKAIERIGNGVIPPKITTEYKGDFNDLKRNINACIDGLGALTETGDVISRLCLNDFSARVEGNYLGIYGDLAISVNEIHDKLNYIHAIVNNVANGNMGDYDELVATGKRCDADDFIPSLIQMIENIHALVSEADQMTQLAVAGDLDHRGDPARFCGDYAKVIAGFNQTLDAVIEPIQATAEALDELSKGNLSFTMTGEYQGQHGKIKENMNRTINFLKNYVADITELLQLIGEGDLSQEIRAYYHGDFNAAKLVINSITTSLSGFMKEIDDSAEQVNAGAIQISDGGQALAQGTTEQASSIQELTASIEEVAAETKRNAKNANEANQRAQEVRSNAEVGNAQMAKMVSAMVDINESSKNISKIIKVIDDIAFQTNILALNAAVEAARAGQHGKGFAVVAEEVRTLAARSAEAAKQTTGLIEGSIDKVAAGTKIADETAESLVEILNEIEKVTGLVGNIARASNDQATEIAQITKGIEQVSVVVQSNSATAEESAASAEELSGQAEILKQMISSFKLKSKKQTSTEDDNKALLLLAELAKQAPVITMNWQAQVDTIAAEVVPMGYQDIAVMDLDGHAKYINGGGEFDAWGEFWYEAGFKGDTAISEETISKVTNQAVIFDVAPIKQSGQVVGLLVGRRAPQQ</sequence>
<dbReference type="RefSeq" id="WP_148636558.1">
    <property type="nucleotide sequence ID" value="NZ_VSLA01000002.1"/>
</dbReference>
<evidence type="ECO:0000256" key="5">
    <source>
        <dbReference type="SAM" id="Phobius"/>
    </source>
</evidence>
<dbReference type="CDD" id="cd06225">
    <property type="entry name" value="HAMP"/>
    <property type="match status" value="1"/>
</dbReference>
<dbReference type="Proteomes" id="UP000322619">
    <property type="component" value="Unassembled WGS sequence"/>
</dbReference>
<evidence type="ECO:0000256" key="2">
    <source>
        <dbReference type="ARBA" id="ARBA00029447"/>
    </source>
</evidence>
<feature type="transmembrane region" description="Helical" evidence="5">
    <location>
        <begin position="38"/>
        <end position="63"/>
    </location>
</feature>
<dbReference type="PROSITE" id="PS50885">
    <property type="entry name" value="HAMP"/>
    <property type="match status" value="2"/>
</dbReference>
<dbReference type="CDD" id="cd11386">
    <property type="entry name" value="MCP_signal"/>
    <property type="match status" value="1"/>
</dbReference>